<gene>
    <name evidence="1" type="ORF">SAMN04487951_10688</name>
</gene>
<reference evidence="2" key="1">
    <citation type="submission" date="2016-10" db="EMBL/GenBank/DDBJ databases">
        <authorList>
            <person name="Varghese N."/>
            <person name="Submissions S."/>
        </authorList>
    </citation>
    <scope>NUCLEOTIDE SEQUENCE [LARGE SCALE GENOMIC DNA]</scope>
    <source>
        <strain evidence="2">CGMCC 1.6494</strain>
    </source>
</reference>
<sequence length="72" mass="8228">MPADVQAIKACGVTFPIHLIERVIEKQLPVTPFLPPKCAINFRFAFEDTHPTSVCLFTLKVDVTFCRNLYFK</sequence>
<keyword evidence="2" id="KW-1185">Reference proteome</keyword>
<dbReference type="STRING" id="416873.SAMN04487951_10688"/>
<evidence type="ECO:0000313" key="2">
    <source>
        <dbReference type="Proteomes" id="UP000199677"/>
    </source>
</evidence>
<name>A0A1H0CJZ5_9GAMM</name>
<dbReference type="AlphaFoldDB" id="A0A1H0CJZ5"/>
<dbReference type="Proteomes" id="UP000199677">
    <property type="component" value="Unassembled WGS sequence"/>
</dbReference>
<proteinExistence type="predicted"/>
<organism evidence="1 2">
    <name type="scientific">Vreelandella arcis</name>
    <dbReference type="NCBI Taxonomy" id="416873"/>
    <lineage>
        <taxon>Bacteria</taxon>
        <taxon>Pseudomonadati</taxon>
        <taxon>Pseudomonadota</taxon>
        <taxon>Gammaproteobacteria</taxon>
        <taxon>Oceanospirillales</taxon>
        <taxon>Halomonadaceae</taxon>
        <taxon>Vreelandella</taxon>
    </lineage>
</organism>
<accession>A0A1H0CJZ5</accession>
<dbReference type="EMBL" id="FNII01000006">
    <property type="protein sequence ID" value="SDN58207.1"/>
    <property type="molecule type" value="Genomic_DNA"/>
</dbReference>
<protein>
    <submittedName>
        <fullName evidence="1">Uncharacterized protein</fullName>
    </submittedName>
</protein>
<evidence type="ECO:0000313" key="1">
    <source>
        <dbReference type="EMBL" id="SDN58207.1"/>
    </source>
</evidence>